<gene>
    <name evidence="3" type="ORF">GCM10010910_15220</name>
</gene>
<protein>
    <submittedName>
        <fullName evidence="3">Resolvase</fullName>
    </submittedName>
</protein>
<evidence type="ECO:0000259" key="1">
    <source>
        <dbReference type="PROSITE" id="PS51736"/>
    </source>
</evidence>
<organism evidence="3 4">
    <name type="scientific">Microbacterium nanhaiense</name>
    <dbReference type="NCBI Taxonomy" id="1301026"/>
    <lineage>
        <taxon>Bacteria</taxon>
        <taxon>Bacillati</taxon>
        <taxon>Actinomycetota</taxon>
        <taxon>Actinomycetes</taxon>
        <taxon>Micrococcales</taxon>
        <taxon>Microbacteriaceae</taxon>
        <taxon>Microbacterium</taxon>
    </lineage>
</organism>
<proteinExistence type="predicted"/>
<evidence type="ECO:0000259" key="2">
    <source>
        <dbReference type="PROSITE" id="PS51737"/>
    </source>
</evidence>
<dbReference type="InterPro" id="IPR036162">
    <property type="entry name" value="Resolvase-like_N_sf"/>
</dbReference>
<dbReference type="InterPro" id="IPR006119">
    <property type="entry name" value="Resolv_N"/>
</dbReference>
<dbReference type="Proteomes" id="UP000638043">
    <property type="component" value="Unassembled WGS sequence"/>
</dbReference>
<sequence>MYARISDDREGQALGVERQVHDCEALADRLGFVVVDRFLDNDIGASELSSRRKVRTAYQDMLQRATTGEFKHILAYSNSRLTRRVREYLDLIDLYKQHKVTIHTVVSGDHDLATADGRAVALTLATWDAAEAERISERIRRANLQKAMKGEPGVQHRRAFGFEQDARTHKPNEVALIREAVKDIIGGASITSIRRKWESLGVLTVEGKAAWGWTPVYRSLFSWKTAGVRSHNGEPLYDADGNMVMGNWEAIISLEERAAGIAMLEKRSRRGVKEGRWLLSDLLRCGICGGKLYGQRMEPEERSTYGCNSGTTANHIGVSARRLEELVAQEVFNYLVAKTFRGVEAPTLTNQPWPDEGKLSALDDRIAELMAAHGAGILSSEVVFPQIQKLEEERSQLRKERDDHYLTQQAAPANRLESVWTHTAALNRSDALFEDKQSAIRSEVEAVFIEKAAKGPGSRSEEAFRKRIRIVWKQPHPEVEPLTDEDWANLKLTAADDPAMIARLWSLFTEETD</sequence>
<accession>A0ABQ2MZY5</accession>
<feature type="domain" description="Recombinase" evidence="2">
    <location>
        <begin position="159"/>
        <end position="270"/>
    </location>
</feature>
<dbReference type="InterPro" id="IPR038109">
    <property type="entry name" value="DNA_bind_recomb_sf"/>
</dbReference>
<dbReference type="PANTHER" id="PTHR30461:SF23">
    <property type="entry name" value="DNA RECOMBINASE-RELATED"/>
    <property type="match status" value="1"/>
</dbReference>
<dbReference type="Gene3D" id="3.90.1750.20">
    <property type="entry name" value="Putative Large Serine Recombinase, Chain B, Domain 2"/>
    <property type="match status" value="1"/>
</dbReference>
<evidence type="ECO:0000313" key="3">
    <source>
        <dbReference type="EMBL" id="GGO63227.1"/>
    </source>
</evidence>
<dbReference type="PANTHER" id="PTHR30461">
    <property type="entry name" value="DNA-INVERTASE FROM LAMBDOID PROPHAGE"/>
    <property type="match status" value="1"/>
</dbReference>
<evidence type="ECO:0000313" key="4">
    <source>
        <dbReference type="Proteomes" id="UP000638043"/>
    </source>
</evidence>
<dbReference type="PROSITE" id="PS51737">
    <property type="entry name" value="RECOMBINASE_DNA_BIND"/>
    <property type="match status" value="1"/>
</dbReference>
<dbReference type="SMART" id="SM00857">
    <property type="entry name" value="Resolvase"/>
    <property type="match status" value="1"/>
</dbReference>
<dbReference type="InterPro" id="IPR050639">
    <property type="entry name" value="SSR_resolvase"/>
</dbReference>
<dbReference type="EMBL" id="BMMQ01000004">
    <property type="protein sequence ID" value="GGO63227.1"/>
    <property type="molecule type" value="Genomic_DNA"/>
</dbReference>
<dbReference type="PROSITE" id="PS51736">
    <property type="entry name" value="RECOMBINASES_3"/>
    <property type="match status" value="1"/>
</dbReference>
<dbReference type="SUPFAM" id="SSF53041">
    <property type="entry name" value="Resolvase-like"/>
    <property type="match status" value="1"/>
</dbReference>
<reference evidence="4" key="1">
    <citation type="journal article" date="2019" name="Int. J. Syst. Evol. Microbiol.">
        <title>The Global Catalogue of Microorganisms (GCM) 10K type strain sequencing project: providing services to taxonomists for standard genome sequencing and annotation.</title>
        <authorList>
            <consortium name="The Broad Institute Genomics Platform"/>
            <consortium name="The Broad Institute Genome Sequencing Center for Infectious Disease"/>
            <person name="Wu L."/>
            <person name="Ma J."/>
        </authorList>
    </citation>
    <scope>NUCLEOTIDE SEQUENCE [LARGE SCALE GENOMIC DNA]</scope>
    <source>
        <strain evidence="4">CGMCC 4.7181</strain>
    </source>
</reference>
<dbReference type="Pfam" id="PF07508">
    <property type="entry name" value="Recombinase"/>
    <property type="match status" value="1"/>
</dbReference>
<dbReference type="Pfam" id="PF00239">
    <property type="entry name" value="Resolvase"/>
    <property type="match status" value="1"/>
</dbReference>
<dbReference type="Gene3D" id="3.40.50.1390">
    <property type="entry name" value="Resolvase, N-terminal catalytic domain"/>
    <property type="match status" value="1"/>
</dbReference>
<comment type="caution">
    <text evidence="3">The sequence shown here is derived from an EMBL/GenBank/DDBJ whole genome shotgun (WGS) entry which is preliminary data.</text>
</comment>
<keyword evidence="4" id="KW-1185">Reference proteome</keyword>
<dbReference type="CDD" id="cd00338">
    <property type="entry name" value="Ser_Recombinase"/>
    <property type="match status" value="1"/>
</dbReference>
<feature type="domain" description="Resolvase/invertase-type recombinase catalytic" evidence="1">
    <location>
        <begin position="1"/>
        <end position="150"/>
    </location>
</feature>
<dbReference type="InterPro" id="IPR011109">
    <property type="entry name" value="DNA_bind_recombinase_dom"/>
</dbReference>
<name>A0ABQ2MZY5_9MICO</name>